<organism evidence="2 3">
    <name type="scientific">Lentzea xinjiangensis</name>
    <dbReference type="NCBI Taxonomy" id="402600"/>
    <lineage>
        <taxon>Bacteria</taxon>
        <taxon>Bacillati</taxon>
        <taxon>Actinomycetota</taxon>
        <taxon>Actinomycetes</taxon>
        <taxon>Pseudonocardiales</taxon>
        <taxon>Pseudonocardiaceae</taxon>
        <taxon>Lentzea</taxon>
    </lineage>
</organism>
<protein>
    <submittedName>
        <fullName evidence="2">Uncharacterized protein</fullName>
    </submittedName>
</protein>
<feature type="transmembrane region" description="Helical" evidence="1">
    <location>
        <begin position="21"/>
        <end position="54"/>
    </location>
</feature>
<keyword evidence="1" id="KW-0812">Transmembrane</keyword>
<dbReference type="AlphaFoldDB" id="A0A1H9E8K6"/>
<dbReference type="Proteomes" id="UP000199352">
    <property type="component" value="Unassembled WGS sequence"/>
</dbReference>
<feature type="transmembrane region" description="Helical" evidence="1">
    <location>
        <begin position="93"/>
        <end position="116"/>
    </location>
</feature>
<dbReference type="EMBL" id="FOFR01000002">
    <property type="protein sequence ID" value="SEQ21238.1"/>
    <property type="molecule type" value="Genomic_DNA"/>
</dbReference>
<proteinExistence type="predicted"/>
<name>A0A1H9E8K6_9PSEU</name>
<gene>
    <name evidence="2" type="ORF">SAMN05216188_102420</name>
</gene>
<evidence type="ECO:0000313" key="3">
    <source>
        <dbReference type="Proteomes" id="UP000199352"/>
    </source>
</evidence>
<keyword evidence="1" id="KW-1133">Transmembrane helix</keyword>
<feature type="transmembrane region" description="Helical" evidence="1">
    <location>
        <begin position="60"/>
        <end position="81"/>
    </location>
</feature>
<sequence>MALISPGDYTDRMRRMRGGQGSALAFGAGVGVTAFTGAWPLLALVLLAAVVVVVSLRTTIVGAGLAAVQCWGLYATFLVGVRGDLTVDEHTTWPLALLVQLAVLAFAASTAIRVIALVTGTAAGPSPARS</sequence>
<reference evidence="3" key="1">
    <citation type="submission" date="2016-10" db="EMBL/GenBank/DDBJ databases">
        <authorList>
            <person name="Varghese N."/>
            <person name="Submissions S."/>
        </authorList>
    </citation>
    <scope>NUCLEOTIDE SEQUENCE [LARGE SCALE GENOMIC DNA]</scope>
    <source>
        <strain evidence="3">CGMCC 4.3525</strain>
    </source>
</reference>
<evidence type="ECO:0000256" key="1">
    <source>
        <dbReference type="SAM" id="Phobius"/>
    </source>
</evidence>
<evidence type="ECO:0000313" key="2">
    <source>
        <dbReference type="EMBL" id="SEQ21238.1"/>
    </source>
</evidence>
<keyword evidence="1" id="KW-0472">Membrane</keyword>
<accession>A0A1H9E8K6</accession>
<keyword evidence="3" id="KW-1185">Reference proteome</keyword>